<accession>A0AC35GFR8</accession>
<protein>
    <submittedName>
        <fullName evidence="2">Uncharacterized protein</fullName>
    </submittedName>
</protein>
<sequence>MSNESVPATVLSADFFDKLDPLYRKKLVQLEKAFKRVKTGKTLIIEDFCNQFMMPKEFWDKLIDLGHDDGVIPTYLNTLFKHSVYQFYFKQRDIESRLTEYDQKKIYDFDYKATKVDVKDLYYPHKDLQRKLEEYERNYAYSLIPKSIIRTVERMKCLYSKIKAVEENDEEWFKVFME</sequence>
<reference evidence="2" key="1">
    <citation type="submission" date="2022-11" db="UniProtKB">
        <authorList>
            <consortium name="WormBaseParasite"/>
        </authorList>
    </citation>
    <scope>IDENTIFICATION</scope>
</reference>
<organism evidence="1 2">
    <name type="scientific">Panagrolaimus sp. PS1159</name>
    <dbReference type="NCBI Taxonomy" id="55785"/>
    <lineage>
        <taxon>Eukaryota</taxon>
        <taxon>Metazoa</taxon>
        <taxon>Ecdysozoa</taxon>
        <taxon>Nematoda</taxon>
        <taxon>Chromadorea</taxon>
        <taxon>Rhabditida</taxon>
        <taxon>Tylenchina</taxon>
        <taxon>Panagrolaimomorpha</taxon>
        <taxon>Panagrolaimoidea</taxon>
        <taxon>Panagrolaimidae</taxon>
        <taxon>Panagrolaimus</taxon>
    </lineage>
</organism>
<evidence type="ECO:0000313" key="1">
    <source>
        <dbReference type="Proteomes" id="UP000887580"/>
    </source>
</evidence>
<proteinExistence type="predicted"/>
<dbReference type="WBParaSite" id="PS1159_v2.g4908.t1">
    <property type="protein sequence ID" value="PS1159_v2.g4908.t1"/>
    <property type="gene ID" value="PS1159_v2.g4908"/>
</dbReference>
<evidence type="ECO:0000313" key="2">
    <source>
        <dbReference type="WBParaSite" id="PS1159_v2.g4908.t1"/>
    </source>
</evidence>
<dbReference type="Proteomes" id="UP000887580">
    <property type="component" value="Unplaced"/>
</dbReference>
<name>A0AC35GFR8_9BILA</name>